<evidence type="ECO:0000259" key="6">
    <source>
        <dbReference type="Pfam" id="PF25756"/>
    </source>
</evidence>
<comment type="caution">
    <text evidence="7">The sequence shown here is derived from an EMBL/GenBank/DDBJ whole genome shotgun (WGS) entry which is preliminary data.</text>
</comment>
<evidence type="ECO:0000256" key="3">
    <source>
        <dbReference type="ARBA" id="ARBA00007147"/>
    </source>
</evidence>
<evidence type="ECO:0000313" key="7">
    <source>
        <dbReference type="EMBL" id="KAK6635560.1"/>
    </source>
</evidence>
<evidence type="ECO:0000256" key="1">
    <source>
        <dbReference type="ARBA" id="ARBA00004123"/>
    </source>
</evidence>
<organism evidence="7 8">
    <name type="scientific">Polyplax serrata</name>
    <name type="common">Common mouse louse</name>
    <dbReference type="NCBI Taxonomy" id="468196"/>
    <lineage>
        <taxon>Eukaryota</taxon>
        <taxon>Metazoa</taxon>
        <taxon>Ecdysozoa</taxon>
        <taxon>Arthropoda</taxon>
        <taxon>Hexapoda</taxon>
        <taxon>Insecta</taxon>
        <taxon>Pterygota</taxon>
        <taxon>Neoptera</taxon>
        <taxon>Paraneoptera</taxon>
        <taxon>Psocodea</taxon>
        <taxon>Troctomorpha</taxon>
        <taxon>Phthiraptera</taxon>
        <taxon>Anoplura</taxon>
        <taxon>Polyplacidae</taxon>
        <taxon>Polyplax</taxon>
    </lineage>
</organism>
<evidence type="ECO:0000256" key="4">
    <source>
        <dbReference type="ARBA" id="ARBA00022454"/>
    </source>
</evidence>
<sequence length="1015" mass="115525">MDVDRLRPGTVPLAPDTILWFEFLLDSNLLEKHLNKPNPDPSPIDLILKLLAVDKKEEVIVLDDENGGSEGHSAPKITKKSVAIKILILRIMAFLNWDLDILESKFPLPMQVTLLHDLLYIAMGEVPTFSHFNFDFATANHQTIFAVSLYHRWVLKSYMCGSLVTKQPRVPFIPIPGLQDPNLVAQNQREEIRQTLVEQLNDSLEICNKMLNLDSLIVPTINSFIHIDESTTDINTKWDSGAELSAQELKCQVNYELGCFTFFRDDYVSAKQYFTDCCKLYEELQANVTLQSKVQFCNINIQRLEGYCKAFDIAFKSGDSATPDLYDQFKLSILNQYSGIIQILQADNEALLIPLIQREMMEMDIQAAICSGAFTVAKDLLLKIQILNTLRRVCTNEINNTNIVQCLRNGGDKGIDFFLGALKPLILHSDVKRRENIRYFLLDLILRDLTTERTSSNFTASILEDPVVKNLFTENDISYINITRGNLPNEISQLLSSSKNDIPVNLIMKSPRLEVIKIQQQLIQSNDTVRIKDLLQKLYSKRPGKSWWKLNNKWDLPIPLTGVAMSLQKGYLQDLVYILLAKSRELSARKVDFKKSILLLENTAKEVKAAVSANSNIIYKMNRLLDWEILLIHINQYLDEYPHNNTHTTQLTSSCKSCLAALQTSDSVIPRLEVMENCALALLNLGKWEVLTSVDKRWTYLELAAAFAYACQDISKHKGNKKISRDAWDLVLPVFGPSPQNKRISGATVSPTGLNLTKNYLVNFFIRLREPTCLAVVISLLARLHNVLKDEPNLEINCQYIGVWPAVVSNSNSYSSRSVAEVLTQVTLQALKFMPKQSSFLKVLGDLNYVTGDWASALRYYLEAGAVTSDFFSHPVPKTILDNFIYKRMIKCCSQLQCYTQAAVLCQFLDEVDYTCAFKNLAETKNSHCADAMDAYYSCIWDLTILEYLINLHNKRGENHRKRQVIKLIGMLELNSNNNEEIQREAANIRKKQFLRAMTNQYSISSNVNSFFVKN</sequence>
<evidence type="ECO:0000256" key="5">
    <source>
        <dbReference type="ARBA" id="ARBA00023242"/>
    </source>
</evidence>
<dbReference type="InterPro" id="IPR038751">
    <property type="entry name" value="INTS8"/>
</dbReference>
<evidence type="ECO:0000256" key="2">
    <source>
        <dbReference type="ARBA" id="ARBA00004286"/>
    </source>
</evidence>
<name>A0ABR1B685_POLSC</name>
<reference evidence="7 8" key="1">
    <citation type="submission" date="2023-09" db="EMBL/GenBank/DDBJ databases">
        <title>Genomes of two closely related lineages of the louse Polyplax serrata with different host specificities.</title>
        <authorList>
            <person name="Martinu J."/>
            <person name="Tarabai H."/>
            <person name="Stefka J."/>
            <person name="Hypsa V."/>
        </authorList>
    </citation>
    <scope>NUCLEOTIDE SEQUENCE [LARGE SCALE GENOMIC DNA]</scope>
    <source>
        <strain evidence="7">98ZLc_SE</strain>
    </source>
</reference>
<gene>
    <name evidence="7" type="ORF">RUM44_000812</name>
</gene>
<dbReference type="Pfam" id="PF25756">
    <property type="entry name" value="TPR_INTS8"/>
    <property type="match status" value="1"/>
</dbReference>
<feature type="domain" description="INTS8 TPR repeats" evidence="6">
    <location>
        <begin position="513"/>
        <end position="1002"/>
    </location>
</feature>
<dbReference type="InterPro" id="IPR057980">
    <property type="entry name" value="TPR_INTS8"/>
</dbReference>
<dbReference type="EMBL" id="JAWJWF010000003">
    <property type="protein sequence ID" value="KAK6635560.1"/>
    <property type="molecule type" value="Genomic_DNA"/>
</dbReference>
<dbReference type="PANTHER" id="PTHR13350">
    <property type="entry name" value="INTEGRATOR COMPLEX SUBUNIT 8"/>
    <property type="match status" value="1"/>
</dbReference>
<comment type="subcellular location">
    <subcellularLocation>
        <location evidence="2">Chromosome</location>
    </subcellularLocation>
    <subcellularLocation>
        <location evidence="1">Nucleus</location>
    </subcellularLocation>
</comment>
<proteinExistence type="inferred from homology"/>
<protein>
    <recommendedName>
        <fullName evidence="6">INTS8 TPR repeats domain-containing protein</fullName>
    </recommendedName>
</protein>
<accession>A0ABR1B685</accession>
<comment type="similarity">
    <text evidence="3">Belongs to the Integrator subunit 8 family.</text>
</comment>
<keyword evidence="5" id="KW-0539">Nucleus</keyword>
<keyword evidence="4" id="KW-0158">Chromosome</keyword>
<keyword evidence="8" id="KW-1185">Reference proteome</keyword>
<evidence type="ECO:0000313" key="8">
    <source>
        <dbReference type="Proteomes" id="UP001359485"/>
    </source>
</evidence>
<dbReference type="PANTHER" id="PTHR13350:SF1">
    <property type="entry name" value="INTEGRATOR COMPLEX SUBUNIT 8"/>
    <property type="match status" value="1"/>
</dbReference>
<dbReference type="Proteomes" id="UP001359485">
    <property type="component" value="Unassembled WGS sequence"/>
</dbReference>